<organism evidence="1 2">
    <name type="scientific">Streptosporangium becharense</name>
    <dbReference type="NCBI Taxonomy" id="1816182"/>
    <lineage>
        <taxon>Bacteria</taxon>
        <taxon>Bacillati</taxon>
        <taxon>Actinomycetota</taxon>
        <taxon>Actinomycetes</taxon>
        <taxon>Streptosporangiales</taxon>
        <taxon>Streptosporangiaceae</taxon>
        <taxon>Streptosporangium</taxon>
    </lineage>
</organism>
<evidence type="ECO:0000313" key="2">
    <source>
        <dbReference type="Proteomes" id="UP000540685"/>
    </source>
</evidence>
<dbReference type="RefSeq" id="WP_184547856.1">
    <property type="nucleotide sequence ID" value="NZ_JACHMP010000001.1"/>
</dbReference>
<evidence type="ECO:0008006" key="3">
    <source>
        <dbReference type="Google" id="ProtNLM"/>
    </source>
</evidence>
<comment type="caution">
    <text evidence="1">The sequence shown here is derived from an EMBL/GenBank/DDBJ whole genome shotgun (WGS) entry which is preliminary data.</text>
</comment>
<reference evidence="1 2" key="1">
    <citation type="submission" date="2020-08" db="EMBL/GenBank/DDBJ databases">
        <title>Sequencing the genomes of 1000 actinobacteria strains.</title>
        <authorList>
            <person name="Klenk H.-P."/>
        </authorList>
    </citation>
    <scope>NUCLEOTIDE SEQUENCE [LARGE SCALE GENOMIC DNA]</scope>
    <source>
        <strain evidence="1 2">DSM 46887</strain>
    </source>
</reference>
<dbReference type="EMBL" id="JACHMP010000001">
    <property type="protein sequence ID" value="MBB5818084.1"/>
    <property type="molecule type" value="Genomic_DNA"/>
</dbReference>
<evidence type="ECO:0000313" key="1">
    <source>
        <dbReference type="EMBL" id="MBB5818084.1"/>
    </source>
</evidence>
<dbReference type="InterPro" id="IPR011051">
    <property type="entry name" value="RmlC_Cupin_sf"/>
</dbReference>
<name>A0A7W9MF73_9ACTN</name>
<accession>A0A7W9MF73</accession>
<sequence length="107" mass="11518">MGTVDHIVFPAEAREEVPGVRLRTVPAPDGTVWNVVEYQAGAVRDDVWCTKGHRGYVLTGTMSYEFRDGGSFSVGHGAGFILGPGRAHRGRNLSDAATQFLIIDDAS</sequence>
<dbReference type="Proteomes" id="UP000540685">
    <property type="component" value="Unassembled WGS sequence"/>
</dbReference>
<proteinExistence type="predicted"/>
<keyword evidence="2" id="KW-1185">Reference proteome</keyword>
<dbReference type="InterPro" id="IPR014710">
    <property type="entry name" value="RmlC-like_jellyroll"/>
</dbReference>
<protein>
    <recommendedName>
        <fullName evidence="3">Cupin domain-containing protein</fullName>
    </recommendedName>
</protein>
<dbReference type="AlphaFoldDB" id="A0A7W9MF73"/>
<dbReference type="SUPFAM" id="SSF51182">
    <property type="entry name" value="RmlC-like cupins"/>
    <property type="match status" value="1"/>
</dbReference>
<gene>
    <name evidence="1" type="ORF">F4562_001146</name>
</gene>
<dbReference type="Gene3D" id="2.60.120.10">
    <property type="entry name" value="Jelly Rolls"/>
    <property type="match status" value="1"/>
</dbReference>